<dbReference type="EnsemblBacteria" id="AAR39284">
    <property type="protein sequence ID" value="AAR39284"/>
    <property type="gene ID" value="NEQ440"/>
</dbReference>
<reference evidence="2 3" key="1">
    <citation type="journal article" date="2003" name="Proc. Natl. Acad. Sci. U.S.A.">
        <title>The genome of Nanoarchaeum equitans: insights into early archaeal evolution and derived parasitism.</title>
        <authorList>
            <person name="Waters E."/>
            <person name="Hohn M.J."/>
            <person name="Ahel I."/>
            <person name="Graham D.E."/>
            <person name="Adams M.D."/>
            <person name="Barnstead M."/>
            <person name="Beeson K.Y."/>
            <person name="Bibbs L."/>
            <person name="Bolanos R."/>
            <person name="Keller M."/>
            <person name="Kretz K."/>
            <person name="Lin X."/>
            <person name="Mathur E."/>
            <person name="Ni J."/>
            <person name="Podar M."/>
            <person name="Richardson T."/>
            <person name="Sutton G.G."/>
            <person name="Simon M."/>
            <person name="Soll D."/>
            <person name="Stetter K.O."/>
            <person name="Short J.M."/>
            <person name="Noordewier M."/>
        </authorList>
    </citation>
    <scope>NUCLEOTIDE SEQUENCE [LARGE SCALE GENOMIC DNA]</scope>
    <source>
        <strain evidence="2 3">Kin4-M</strain>
    </source>
</reference>
<keyword evidence="3" id="KW-1185">Reference proteome</keyword>
<dbReference type="SUPFAM" id="SSF53335">
    <property type="entry name" value="S-adenosyl-L-methionine-dependent methyltransferases"/>
    <property type="match status" value="1"/>
</dbReference>
<evidence type="ECO:0000313" key="2">
    <source>
        <dbReference type="EMBL" id="AAR39284.1"/>
    </source>
</evidence>
<dbReference type="KEGG" id="neq:NEQ440"/>
<dbReference type="Pfam" id="PF01170">
    <property type="entry name" value="UPF0020"/>
    <property type="match status" value="1"/>
</dbReference>
<dbReference type="PANTHER" id="PTHR14911:SF21">
    <property type="entry name" value="N2-METHYLGUANOSINE TRNA METHYLTRANSFERASE"/>
    <property type="match status" value="1"/>
</dbReference>
<dbReference type="AlphaFoldDB" id="Q74M74"/>
<evidence type="ECO:0000259" key="1">
    <source>
        <dbReference type="Pfam" id="PF01170"/>
    </source>
</evidence>
<dbReference type="GO" id="GO:0030488">
    <property type="term" value="P:tRNA methylation"/>
    <property type="evidence" value="ECO:0007669"/>
    <property type="project" value="TreeGrafter"/>
</dbReference>
<dbReference type="PANTHER" id="PTHR14911">
    <property type="entry name" value="THUMP DOMAIN-CONTAINING"/>
    <property type="match status" value="1"/>
</dbReference>
<gene>
    <name evidence="2" type="ordered locus">NEQ440</name>
</gene>
<dbReference type="GO" id="GO:0003676">
    <property type="term" value="F:nucleic acid binding"/>
    <property type="evidence" value="ECO:0007669"/>
    <property type="project" value="InterPro"/>
</dbReference>
<dbReference type="InterPro" id="IPR002052">
    <property type="entry name" value="DNA_methylase_N6_adenine_CS"/>
</dbReference>
<dbReference type="CDD" id="cd02440">
    <property type="entry name" value="AdoMet_MTases"/>
    <property type="match status" value="1"/>
</dbReference>
<dbReference type="Proteomes" id="UP000000578">
    <property type="component" value="Chromosome"/>
</dbReference>
<dbReference type="STRING" id="228908.NEQ440"/>
<dbReference type="PROSITE" id="PS00092">
    <property type="entry name" value="N6_MTASE"/>
    <property type="match status" value="1"/>
</dbReference>
<dbReference type="REBASE" id="13680">
    <property type="entry name" value="M.NeqORF440P"/>
</dbReference>
<dbReference type="GO" id="GO:0016423">
    <property type="term" value="F:tRNA (guanine) methyltransferase activity"/>
    <property type="evidence" value="ECO:0007669"/>
    <property type="project" value="TreeGrafter"/>
</dbReference>
<sequence length="295" mass="34066">MKGIVLKGPDYYLSYFELKRVAKAYNDKIERVSKKLVLVNDGQYFDRLGLSKYLFEVKIIEEPDRFYLDKPINPIIIKEQNYNISNRIKMDFKGEKWVIVKSDKVYAGPLLKINRIPKERLPHNKPCFHPSSIIPTLAKVLINLTGLKEGTIYDPFCGIGGILIEAALMGFQVKGSDIDEKMLECAKQNLLYYGIKEFELAKCDARDLCLDGDAIVTDPPYGRYSKVYGNILELYKGFLSKAIEKNINIVSMLYPEFLNPELFVPKGYKILLDRPWVSPGIRRHFLLLERRNKNE</sequence>
<feature type="domain" description="Ribosomal RNA large subunit methyltransferase K/L-like methyltransferase" evidence="1">
    <location>
        <begin position="123"/>
        <end position="243"/>
    </location>
</feature>
<dbReference type="HOGENOM" id="CLU_942040_0_0_2"/>
<dbReference type="Gene3D" id="3.40.50.150">
    <property type="entry name" value="Vaccinia Virus protein VP39"/>
    <property type="match status" value="1"/>
</dbReference>
<organism evidence="2 3">
    <name type="scientific">Nanoarchaeum equitans (strain Kin4-M)</name>
    <dbReference type="NCBI Taxonomy" id="228908"/>
    <lineage>
        <taxon>Archaea</taxon>
        <taxon>Nanobdellota</taxon>
        <taxon>Candidatus Nanoarchaeia</taxon>
        <taxon>Nanoarchaeales</taxon>
        <taxon>Nanoarchaeaceae</taxon>
        <taxon>Nanoarchaeum</taxon>
    </lineage>
</organism>
<evidence type="ECO:0000313" key="3">
    <source>
        <dbReference type="Proteomes" id="UP000000578"/>
    </source>
</evidence>
<dbReference type="EMBL" id="AE017199">
    <property type="protein sequence ID" value="AAR39284.1"/>
    <property type="molecule type" value="Genomic_DNA"/>
</dbReference>
<dbReference type="InterPro" id="IPR000241">
    <property type="entry name" value="RlmKL-like_Mtase"/>
</dbReference>
<accession>Q74M74</accession>
<name>Q74M74_NANEQ</name>
<proteinExistence type="predicted"/>
<dbReference type="InterPro" id="IPR029063">
    <property type="entry name" value="SAM-dependent_MTases_sf"/>
</dbReference>
<dbReference type="BioCyc" id="NEQU228908:GJB6-466-MONOMER"/>
<protein>
    <submittedName>
        <fullName evidence="2">NEQ440</fullName>
    </submittedName>
</protein>